<proteinExistence type="predicted"/>
<evidence type="ECO:0000313" key="2">
    <source>
        <dbReference type="EMBL" id="KAF4690269.1"/>
    </source>
</evidence>
<feature type="compositionally biased region" description="Low complexity" evidence="1">
    <location>
        <begin position="82"/>
        <end position="102"/>
    </location>
</feature>
<dbReference type="Proteomes" id="UP000541610">
    <property type="component" value="Unassembled WGS sequence"/>
</dbReference>
<gene>
    <name evidence="2" type="ORF">FOZ60_000426</name>
</gene>
<name>A0A7J6P2B5_PEROL</name>
<feature type="compositionally biased region" description="Low complexity" evidence="1">
    <location>
        <begin position="118"/>
        <end position="128"/>
    </location>
</feature>
<accession>A0A7J6P2B5</accession>
<dbReference type="AlphaFoldDB" id="A0A7J6P2B5"/>
<feature type="region of interest" description="Disordered" evidence="1">
    <location>
        <begin position="69"/>
        <end position="128"/>
    </location>
</feature>
<evidence type="ECO:0000256" key="1">
    <source>
        <dbReference type="SAM" id="MobiDB-lite"/>
    </source>
</evidence>
<reference evidence="2 3" key="1">
    <citation type="submission" date="2020-04" db="EMBL/GenBank/DDBJ databases">
        <title>Perkinsus olseni comparative genomics.</title>
        <authorList>
            <person name="Bogema D.R."/>
        </authorList>
    </citation>
    <scope>NUCLEOTIDE SEQUENCE [LARGE SCALE GENOMIC DNA]</scope>
    <source>
        <strain evidence="2">00978-12</strain>
    </source>
</reference>
<evidence type="ECO:0000313" key="3">
    <source>
        <dbReference type="Proteomes" id="UP000541610"/>
    </source>
</evidence>
<sequence>MVLPSTHPFLSELTYHSMIGIFHFVCLIAFATSGDPSPPVTSSWPARALGAPSEPTWWPVMKGLISEQLAAEEAAGEDPLLSPSSTTSTRTTQTSATVAPTTGPGDGSTASGLRGDTGRSSSSGWRAAGSRGRNLWLVVAAVGAALLA</sequence>
<protein>
    <submittedName>
        <fullName evidence="2">Uncharacterized protein</fullName>
    </submittedName>
</protein>
<organism evidence="2 3">
    <name type="scientific">Perkinsus olseni</name>
    <name type="common">Perkinsus atlanticus</name>
    <dbReference type="NCBI Taxonomy" id="32597"/>
    <lineage>
        <taxon>Eukaryota</taxon>
        <taxon>Sar</taxon>
        <taxon>Alveolata</taxon>
        <taxon>Perkinsozoa</taxon>
        <taxon>Perkinsea</taxon>
        <taxon>Perkinsida</taxon>
        <taxon>Perkinsidae</taxon>
        <taxon>Perkinsus</taxon>
    </lineage>
</organism>
<dbReference type="EMBL" id="JABANP010000103">
    <property type="protein sequence ID" value="KAF4690269.1"/>
    <property type="molecule type" value="Genomic_DNA"/>
</dbReference>
<comment type="caution">
    <text evidence="2">The sequence shown here is derived from an EMBL/GenBank/DDBJ whole genome shotgun (WGS) entry which is preliminary data.</text>
</comment>